<evidence type="ECO:0000256" key="12">
    <source>
        <dbReference type="RuleBase" id="RU363032"/>
    </source>
</evidence>
<keyword evidence="4" id="KW-0997">Cell inner membrane</keyword>
<feature type="transmembrane region" description="Helical" evidence="12">
    <location>
        <begin position="143"/>
        <end position="164"/>
    </location>
</feature>
<evidence type="ECO:0000259" key="13">
    <source>
        <dbReference type="PROSITE" id="PS50928"/>
    </source>
</evidence>
<evidence type="ECO:0000256" key="2">
    <source>
        <dbReference type="ARBA" id="ARBA00022448"/>
    </source>
</evidence>
<dbReference type="RefSeq" id="WP_145175296.1">
    <property type="nucleotide sequence ID" value="NZ_BAAAHX010000007.1"/>
</dbReference>
<keyword evidence="9 12" id="KW-0472">Membrane</keyword>
<evidence type="ECO:0000256" key="3">
    <source>
        <dbReference type="ARBA" id="ARBA00022475"/>
    </source>
</evidence>
<evidence type="ECO:0000313" key="14">
    <source>
        <dbReference type="EMBL" id="QNV39665.1"/>
    </source>
</evidence>
<keyword evidence="7" id="KW-0653">Protein transport</keyword>
<dbReference type="InterPro" id="IPR050366">
    <property type="entry name" value="BP-dependent_transpt_permease"/>
</dbReference>
<accession>A0A7H2BJ19</accession>
<dbReference type="Pfam" id="PF12911">
    <property type="entry name" value="OppC_N"/>
    <property type="match status" value="1"/>
</dbReference>
<feature type="transmembrane region" description="Helical" evidence="12">
    <location>
        <begin position="176"/>
        <end position="193"/>
    </location>
</feature>
<name>A0A7H2BJ19_9MICC</name>
<evidence type="ECO:0000256" key="10">
    <source>
        <dbReference type="ARBA" id="ARBA00024202"/>
    </source>
</evidence>
<dbReference type="InterPro" id="IPR025966">
    <property type="entry name" value="OppC_N"/>
</dbReference>
<dbReference type="EMBL" id="CP061538">
    <property type="protein sequence ID" value="QNV39665.1"/>
    <property type="molecule type" value="Genomic_DNA"/>
</dbReference>
<dbReference type="AlphaFoldDB" id="A0A7H2BJ19"/>
<evidence type="ECO:0000256" key="4">
    <source>
        <dbReference type="ARBA" id="ARBA00022519"/>
    </source>
</evidence>
<reference evidence="14 15" key="1">
    <citation type="submission" date="2020-09" db="EMBL/GenBank/DDBJ databases">
        <title>Investigation of environmental microbe.</title>
        <authorList>
            <person name="Ou Y."/>
            <person name="Kang Q."/>
        </authorList>
    </citation>
    <scope>NUCLEOTIDE SEQUENCE [LARGE SCALE GENOMIC DNA]</scope>
    <source>
        <strain evidence="14 15">KJZ-9</strain>
    </source>
</reference>
<dbReference type="CDD" id="cd06261">
    <property type="entry name" value="TM_PBP2"/>
    <property type="match status" value="1"/>
</dbReference>
<keyword evidence="6" id="KW-0571">Peptide transport</keyword>
<evidence type="ECO:0000256" key="11">
    <source>
        <dbReference type="ARBA" id="ARBA00072251"/>
    </source>
</evidence>
<protein>
    <recommendedName>
        <fullName evidence="11">Oligopeptide transport system permease protein OppC</fullName>
    </recommendedName>
</protein>
<dbReference type="SUPFAM" id="SSF161098">
    <property type="entry name" value="MetI-like"/>
    <property type="match status" value="1"/>
</dbReference>
<feature type="transmembrane region" description="Helical" evidence="12">
    <location>
        <begin position="113"/>
        <end position="136"/>
    </location>
</feature>
<evidence type="ECO:0000313" key="15">
    <source>
        <dbReference type="Proteomes" id="UP000516421"/>
    </source>
</evidence>
<dbReference type="KEGG" id="rama:IDM48_09940"/>
<dbReference type="GO" id="GO:0015833">
    <property type="term" value="P:peptide transport"/>
    <property type="evidence" value="ECO:0007669"/>
    <property type="project" value="UniProtKB-KW"/>
</dbReference>
<keyword evidence="8 12" id="KW-1133">Transmembrane helix</keyword>
<evidence type="ECO:0000256" key="8">
    <source>
        <dbReference type="ARBA" id="ARBA00022989"/>
    </source>
</evidence>
<comment type="subcellular location">
    <subcellularLocation>
        <location evidence="1">Cell inner membrane</location>
        <topology evidence="1">Multi-pass membrane protein</topology>
    </subcellularLocation>
    <subcellularLocation>
        <location evidence="12">Cell membrane</location>
        <topology evidence="12">Multi-pass membrane protein</topology>
    </subcellularLocation>
</comment>
<dbReference type="PANTHER" id="PTHR43386">
    <property type="entry name" value="OLIGOPEPTIDE TRANSPORT SYSTEM PERMEASE PROTEIN APPC"/>
    <property type="match status" value="1"/>
</dbReference>
<dbReference type="Proteomes" id="UP000516421">
    <property type="component" value="Chromosome"/>
</dbReference>
<dbReference type="PANTHER" id="PTHR43386:SF2">
    <property type="entry name" value="OLIGOPEPTIDE TRANSPORT SYSTEM PERMEASE PROTEIN OPPC"/>
    <property type="match status" value="1"/>
</dbReference>
<feature type="transmembrane region" description="Helical" evidence="12">
    <location>
        <begin position="245"/>
        <end position="265"/>
    </location>
</feature>
<evidence type="ECO:0000256" key="7">
    <source>
        <dbReference type="ARBA" id="ARBA00022927"/>
    </source>
</evidence>
<sequence>MTAAVPPTDNLPRESQDVPELKVDDTPDFKVINKSTIITRRFFRNKAAAFGLIVFILVGLFGLFGGLLAQWDTNTIDPFYMATGPSAAHWFGTTSAGTDLYAQAVEGVRTSMAIGLIVGGLSVIISAVYGCIMAYFGGKLDNVMLFFLETLMMAPQLLVIAIVINGAGGQKIREVLPGWVILTIVLLIFSWMYDARVIRSMAMSLIQRDYVKAARYMGVSPFKIVWRHLVPNIGSLLVLNFTRGITLAILSEVAYTFVGIGVKYPNYSLGSLIAQASSQINTLPWMFWIPMILFFLLVGPLSLMNDGLRDAFDPTSLSVGKAKKDKKEKAK</sequence>
<keyword evidence="15" id="KW-1185">Reference proteome</keyword>
<feature type="transmembrane region" description="Helical" evidence="12">
    <location>
        <begin position="47"/>
        <end position="71"/>
    </location>
</feature>
<evidence type="ECO:0000256" key="6">
    <source>
        <dbReference type="ARBA" id="ARBA00022856"/>
    </source>
</evidence>
<dbReference type="InterPro" id="IPR035906">
    <property type="entry name" value="MetI-like_sf"/>
</dbReference>
<evidence type="ECO:0000256" key="9">
    <source>
        <dbReference type="ARBA" id="ARBA00023136"/>
    </source>
</evidence>
<dbReference type="Gene3D" id="1.10.3720.10">
    <property type="entry name" value="MetI-like"/>
    <property type="match status" value="1"/>
</dbReference>
<gene>
    <name evidence="14" type="ORF">IDM48_09940</name>
</gene>
<keyword evidence="3" id="KW-1003">Cell membrane</keyword>
<proteinExistence type="inferred from homology"/>
<organism evidence="14 15">
    <name type="scientific">Rothia amarae</name>
    <dbReference type="NCBI Taxonomy" id="169480"/>
    <lineage>
        <taxon>Bacteria</taxon>
        <taxon>Bacillati</taxon>
        <taxon>Actinomycetota</taxon>
        <taxon>Actinomycetes</taxon>
        <taxon>Micrococcales</taxon>
        <taxon>Micrococcaceae</taxon>
        <taxon>Rothia</taxon>
    </lineage>
</organism>
<evidence type="ECO:0000256" key="5">
    <source>
        <dbReference type="ARBA" id="ARBA00022692"/>
    </source>
</evidence>
<feature type="domain" description="ABC transmembrane type-1" evidence="13">
    <location>
        <begin position="108"/>
        <end position="305"/>
    </location>
</feature>
<feature type="transmembrane region" description="Helical" evidence="12">
    <location>
        <begin position="285"/>
        <end position="303"/>
    </location>
</feature>
<keyword evidence="5 12" id="KW-0812">Transmembrane</keyword>
<dbReference type="GO" id="GO:0055085">
    <property type="term" value="P:transmembrane transport"/>
    <property type="evidence" value="ECO:0007669"/>
    <property type="project" value="InterPro"/>
</dbReference>
<dbReference type="GO" id="GO:0015031">
    <property type="term" value="P:protein transport"/>
    <property type="evidence" value="ECO:0007669"/>
    <property type="project" value="UniProtKB-KW"/>
</dbReference>
<evidence type="ECO:0000256" key="1">
    <source>
        <dbReference type="ARBA" id="ARBA00004429"/>
    </source>
</evidence>
<comment type="similarity">
    <text evidence="10">Belongs to the binding-protein-dependent transport system permease family. OppBC subfamily.</text>
</comment>
<dbReference type="GO" id="GO:0005886">
    <property type="term" value="C:plasma membrane"/>
    <property type="evidence" value="ECO:0007669"/>
    <property type="project" value="UniProtKB-SubCell"/>
</dbReference>
<dbReference type="PROSITE" id="PS50928">
    <property type="entry name" value="ABC_TM1"/>
    <property type="match status" value="1"/>
</dbReference>
<keyword evidence="2 12" id="KW-0813">Transport</keyword>
<dbReference type="Pfam" id="PF00528">
    <property type="entry name" value="BPD_transp_1"/>
    <property type="match status" value="1"/>
</dbReference>
<dbReference type="InterPro" id="IPR000515">
    <property type="entry name" value="MetI-like"/>
</dbReference>